<dbReference type="EMBL" id="JBBHJY010000002">
    <property type="protein sequence ID" value="MEJ6009696.1"/>
    <property type="molecule type" value="Genomic_DNA"/>
</dbReference>
<feature type="transmembrane region" description="Helical" evidence="1">
    <location>
        <begin position="104"/>
        <end position="128"/>
    </location>
</feature>
<keyword evidence="3" id="KW-0808">Transferase</keyword>
<gene>
    <name evidence="3" type="ORF">WG900_07170</name>
</gene>
<dbReference type="GO" id="GO:0016746">
    <property type="term" value="F:acyltransferase activity"/>
    <property type="evidence" value="ECO:0007669"/>
    <property type="project" value="UniProtKB-KW"/>
</dbReference>
<feature type="transmembrane region" description="Helical" evidence="1">
    <location>
        <begin position="46"/>
        <end position="68"/>
    </location>
</feature>
<comment type="caution">
    <text evidence="3">The sequence shown here is derived from an EMBL/GenBank/DDBJ whole genome shotgun (WGS) entry which is preliminary data.</text>
</comment>
<dbReference type="Proteomes" id="UP001379235">
    <property type="component" value="Unassembled WGS sequence"/>
</dbReference>
<feature type="transmembrane region" description="Helical" evidence="1">
    <location>
        <begin position="21"/>
        <end position="40"/>
    </location>
</feature>
<dbReference type="RefSeq" id="WP_339965901.1">
    <property type="nucleotide sequence ID" value="NZ_JBBHJY010000002.1"/>
</dbReference>
<accession>A0ABU8S810</accession>
<keyword evidence="1" id="KW-0812">Transmembrane</keyword>
<evidence type="ECO:0000259" key="2">
    <source>
        <dbReference type="Pfam" id="PF01757"/>
    </source>
</evidence>
<keyword evidence="1" id="KW-0472">Membrane</keyword>
<protein>
    <submittedName>
        <fullName evidence="3">Acyltransferase family protein</fullName>
    </submittedName>
</protein>
<keyword evidence="3" id="KW-0012">Acyltransferase</keyword>
<evidence type="ECO:0000313" key="4">
    <source>
        <dbReference type="Proteomes" id="UP001379235"/>
    </source>
</evidence>
<name>A0ABU8S810_9SPHN</name>
<feature type="transmembrane region" description="Helical" evidence="1">
    <location>
        <begin position="75"/>
        <end position="98"/>
    </location>
</feature>
<organism evidence="3 4">
    <name type="scientific">Novosphingobium aquae</name>
    <dbReference type="NCBI Taxonomy" id="3133435"/>
    <lineage>
        <taxon>Bacteria</taxon>
        <taxon>Pseudomonadati</taxon>
        <taxon>Pseudomonadota</taxon>
        <taxon>Alphaproteobacteria</taxon>
        <taxon>Sphingomonadales</taxon>
        <taxon>Sphingomonadaceae</taxon>
        <taxon>Novosphingobium</taxon>
    </lineage>
</organism>
<keyword evidence="4" id="KW-1185">Reference proteome</keyword>
<reference evidence="3 4" key="1">
    <citation type="submission" date="2024-03" db="EMBL/GenBank/DDBJ databases">
        <authorList>
            <person name="Jo J.-H."/>
        </authorList>
    </citation>
    <scope>NUCLEOTIDE SEQUENCE [LARGE SCALE GENOMIC DNA]</scope>
    <source>
        <strain evidence="3 4">AS3R-12</strain>
    </source>
</reference>
<dbReference type="InterPro" id="IPR002656">
    <property type="entry name" value="Acyl_transf_3_dom"/>
</dbReference>
<feature type="domain" description="Acyltransferase 3" evidence="2">
    <location>
        <begin position="2"/>
        <end position="121"/>
    </location>
</feature>
<sequence length="142" mass="14756">MAGVLLARVIQPGLHREFDGPIWILALALPVLTSIGLQFLPGNEVAVDIAMVLIAISAMLWFAICCGVPGRYSRLLQAVGGLSFPIYALHVPIITLVSDRFGGIQGGIVAAGAVGLAACCVTQYAVLLGPIPSRRAAKPALL</sequence>
<evidence type="ECO:0000313" key="3">
    <source>
        <dbReference type="EMBL" id="MEJ6009696.1"/>
    </source>
</evidence>
<dbReference type="Pfam" id="PF01757">
    <property type="entry name" value="Acyl_transf_3"/>
    <property type="match status" value="1"/>
</dbReference>
<proteinExistence type="predicted"/>
<keyword evidence="1" id="KW-1133">Transmembrane helix</keyword>
<evidence type="ECO:0000256" key="1">
    <source>
        <dbReference type="SAM" id="Phobius"/>
    </source>
</evidence>